<feature type="domain" description="Phosphofructokinase" evidence="15">
    <location>
        <begin position="6"/>
        <end position="283"/>
    </location>
</feature>
<dbReference type="Gene3D" id="3.40.50.450">
    <property type="match status" value="1"/>
</dbReference>
<dbReference type="PIRSF" id="PIRSF000532">
    <property type="entry name" value="ATP_PFK_prok"/>
    <property type="match status" value="1"/>
</dbReference>
<accession>A0A081KF42</accession>
<sequence length="327" mass="35062">MTELKRVGVLTSGGDAPGMNAAIRATVRACIYYGIEPVVIQEGYKGLIENKMDVADARTVANVINQGGTFLKSARCQEFRTKEGRVKAYENARAAELDGLVVIGGDGSFTGAMLLEEEHGLPCIGVPGTIDNDIYGTDFTIGYDTALNTVVEAIDKIRDTATSHNRLFFIEVMGRDAGFIALNTGIASGAEDILIPEQEKNVELFMESLQKSGRAGKTSSIIVVAEGDRGGGGVFELSRAVEEQFPEYEVKVTVLGHIQRGGKPSCFDRVLASRLGVAAVEALRSGDSGIMVGVRDQQVVKTPLERAISKHNQIDNHLMKVAEIVSV</sequence>
<gene>
    <name evidence="14" type="primary">pfkA</name>
    <name evidence="16" type="ORF">GV64_20360</name>
</gene>
<evidence type="ECO:0000256" key="12">
    <source>
        <dbReference type="ARBA" id="ARBA00023152"/>
    </source>
</evidence>
<evidence type="ECO:0000256" key="4">
    <source>
        <dbReference type="ARBA" id="ARBA00022490"/>
    </source>
</evidence>
<dbReference type="HAMAP" id="MF_00339">
    <property type="entry name" value="Phosphofructokinase_I_B1"/>
    <property type="match status" value="1"/>
</dbReference>
<dbReference type="GO" id="GO:0005945">
    <property type="term" value="C:6-phosphofructokinase complex"/>
    <property type="evidence" value="ECO:0007669"/>
    <property type="project" value="TreeGrafter"/>
</dbReference>
<keyword evidence="6 14" id="KW-0808">Transferase</keyword>
<dbReference type="RefSeq" id="WP_020581441.1">
    <property type="nucleotide sequence ID" value="NZ_JOJP01000001.1"/>
</dbReference>
<dbReference type="GO" id="GO:0048029">
    <property type="term" value="F:monosaccharide binding"/>
    <property type="evidence" value="ECO:0007669"/>
    <property type="project" value="TreeGrafter"/>
</dbReference>
<feature type="binding site" description="in other chain" evidence="14">
    <location>
        <begin position="217"/>
        <end position="219"/>
    </location>
    <ligand>
        <name>ADP</name>
        <dbReference type="ChEBI" id="CHEBI:456216"/>
        <note>allosteric activator; ligand shared between dimeric partners</note>
    </ligand>
</feature>
<keyword evidence="10 14" id="KW-0067">ATP-binding</keyword>
<evidence type="ECO:0000313" key="16">
    <source>
        <dbReference type="EMBL" id="KEI72768.1"/>
    </source>
</evidence>
<evidence type="ECO:0000259" key="15">
    <source>
        <dbReference type="Pfam" id="PF00365"/>
    </source>
</evidence>
<feature type="binding site" description="in other chain" evidence="14">
    <location>
        <position position="158"/>
    </location>
    <ligand>
        <name>ADP</name>
        <dbReference type="ChEBI" id="CHEBI:456216"/>
        <note>allosteric activator; ligand shared between dimeric partners</note>
    </ligand>
</feature>
<dbReference type="GO" id="GO:0046872">
    <property type="term" value="F:metal ion binding"/>
    <property type="evidence" value="ECO:0007669"/>
    <property type="project" value="UniProtKB-KW"/>
</dbReference>
<dbReference type="GO" id="GO:0016208">
    <property type="term" value="F:AMP binding"/>
    <property type="evidence" value="ECO:0007669"/>
    <property type="project" value="TreeGrafter"/>
</dbReference>
<feature type="binding site" description="in other chain" evidence="14">
    <location>
        <begin position="189"/>
        <end position="191"/>
    </location>
    <ligand>
        <name>ADP</name>
        <dbReference type="ChEBI" id="CHEBI:456216"/>
        <note>allosteric activator; ligand shared between dimeric partners</note>
    </ligand>
</feature>
<evidence type="ECO:0000256" key="14">
    <source>
        <dbReference type="HAMAP-Rule" id="MF_00339"/>
    </source>
</evidence>
<keyword evidence="4 14" id="KW-0963">Cytoplasm</keyword>
<comment type="caution">
    <text evidence="14">Lacks conserved residue(s) required for the propagation of feature annotation.</text>
</comment>
<dbReference type="eggNOG" id="COG0205">
    <property type="taxonomic scope" value="Bacteria"/>
</dbReference>
<feature type="binding site" evidence="14">
    <location>
        <begin position="24"/>
        <end position="28"/>
    </location>
    <ligand>
        <name>ADP</name>
        <dbReference type="ChEBI" id="CHEBI:456216"/>
        <note>allosteric activator; ligand shared between dimeric partners</note>
    </ligand>
</feature>
<evidence type="ECO:0000256" key="13">
    <source>
        <dbReference type="ARBA" id="ARBA00048070"/>
    </source>
</evidence>
<dbReference type="PANTHER" id="PTHR13697">
    <property type="entry name" value="PHOSPHOFRUCTOKINASE"/>
    <property type="match status" value="1"/>
</dbReference>
<reference evidence="16 17" key="1">
    <citation type="submission" date="2014-06" db="EMBL/GenBank/DDBJ databases">
        <title>Whole Genome Sequences of Three Symbiotic Endozoicomonas Bacteria.</title>
        <authorList>
            <person name="Neave M.J."/>
            <person name="Apprill A."/>
            <person name="Voolstra C.R."/>
        </authorList>
    </citation>
    <scope>NUCLEOTIDE SEQUENCE [LARGE SCALE GENOMIC DNA]</scope>
    <source>
        <strain evidence="16 17">DSM 22380</strain>
    </source>
</reference>
<dbReference type="InterPro" id="IPR012003">
    <property type="entry name" value="ATP_PFK_prok-type"/>
</dbReference>
<feature type="binding site" description="in other chain" evidence="14">
    <location>
        <begin position="129"/>
        <end position="131"/>
    </location>
    <ligand>
        <name>substrate</name>
        <note>ligand shared between dimeric partners</note>
    </ligand>
</feature>
<evidence type="ECO:0000256" key="5">
    <source>
        <dbReference type="ARBA" id="ARBA00022533"/>
    </source>
</evidence>
<dbReference type="InterPro" id="IPR012828">
    <property type="entry name" value="PFKA_ATP_prok"/>
</dbReference>
<dbReference type="EC" id="2.7.1.11" evidence="14"/>
<dbReference type="PANTHER" id="PTHR13697:SF4">
    <property type="entry name" value="ATP-DEPENDENT 6-PHOSPHOFRUCTOKINASE"/>
    <property type="match status" value="1"/>
</dbReference>
<keyword evidence="7 14" id="KW-0479">Metal-binding</keyword>
<name>A0A081KF42_9GAMM</name>
<evidence type="ECO:0000256" key="11">
    <source>
        <dbReference type="ARBA" id="ARBA00022842"/>
    </source>
</evidence>
<feature type="binding site" evidence="14">
    <location>
        <position position="251"/>
    </location>
    <ligand>
        <name>substrate</name>
        <note>ligand shared between dimeric partners</note>
    </ligand>
</feature>
<evidence type="ECO:0000256" key="1">
    <source>
        <dbReference type="ARBA" id="ARBA00001946"/>
    </source>
</evidence>
<dbReference type="InterPro" id="IPR022953">
    <property type="entry name" value="ATP_PFK"/>
</dbReference>
<dbReference type="GO" id="GO:0061621">
    <property type="term" value="P:canonical glycolysis"/>
    <property type="evidence" value="ECO:0007669"/>
    <property type="project" value="TreeGrafter"/>
</dbReference>
<feature type="binding site" evidence="14">
    <location>
        <position position="166"/>
    </location>
    <ligand>
        <name>substrate</name>
        <note>ligand shared between dimeric partners</note>
    </ligand>
</feature>
<evidence type="ECO:0000256" key="9">
    <source>
        <dbReference type="ARBA" id="ARBA00022777"/>
    </source>
</evidence>
<dbReference type="GO" id="GO:0005524">
    <property type="term" value="F:ATP binding"/>
    <property type="evidence" value="ECO:0007669"/>
    <property type="project" value="UniProtKB-UniRule"/>
</dbReference>
<keyword evidence="12 14" id="KW-0324">Glycolysis</keyword>
<feature type="binding site" evidence="14">
    <location>
        <position position="106"/>
    </location>
    <ligand>
        <name>Mg(2+)</name>
        <dbReference type="ChEBI" id="CHEBI:18420"/>
        <note>catalytic</note>
    </ligand>
</feature>
<dbReference type="GO" id="GO:0003872">
    <property type="term" value="F:6-phosphofructokinase activity"/>
    <property type="evidence" value="ECO:0007669"/>
    <property type="project" value="UniProtKB-UniRule"/>
</dbReference>
<dbReference type="GO" id="GO:0006002">
    <property type="term" value="P:fructose 6-phosphate metabolic process"/>
    <property type="evidence" value="ECO:0007669"/>
    <property type="project" value="UniProtKB-UniRule"/>
</dbReference>
<comment type="similarity">
    <text evidence="14">Belongs to the phosphofructokinase type A (PFKA) family. ATP-dependent PFK group I subfamily. Prokaryotic clade 'B1' sub-subfamily.</text>
</comment>
<dbReference type="InterPro" id="IPR015912">
    <property type="entry name" value="Phosphofructokinase_CS"/>
</dbReference>
<dbReference type="Proteomes" id="UP000027997">
    <property type="component" value="Unassembled WGS sequence"/>
</dbReference>
<feature type="active site" description="Proton acceptor" evidence="14">
    <location>
        <position position="131"/>
    </location>
</feature>
<feature type="binding site" evidence="14">
    <location>
        <begin position="105"/>
        <end position="108"/>
    </location>
    <ligand>
        <name>ATP</name>
        <dbReference type="ChEBI" id="CHEBI:30616"/>
    </ligand>
</feature>
<comment type="caution">
    <text evidence="16">The sequence shown here is derived from an EMBL/GenBank/DDBJ whole genome shotgun (WGS) entry which is preliminary data.</text>
</comment>
<keyword evidence="5 14" id="KW-0021">Allosteric enzyme</keyword>
<keyword evidence="9 14" id="KW-0418">Kinase</keyword>
<comment type="cofactor">
    <cofactor evidence="1 14">
        <name>Mg(2+)</name>
        <dbReference type="ChEBI" id="CHEBI:18420"/>
    </cofactor>
</comment>
<evidence type="ECO:0000256" key="7">
    <source>
        <dbReference type="ARBA" id="ARBA00022723"/>
    </source>
</evidence>
<evidence type="ECO:0000256" key="2">
    <source>
        <dbReference type="ARBA" id="ARBA00004496"/>
    </source>
</evidence>
<dbReference type="Pfam" id="PF00365">
    <property type="entry name" value="PFK"/>
    <property type="match status" value="1"/>
</dbReference>
<dbReference type="STRING" id="305900.GV64_20360"/>
<dbReference type="NCBIfam" id="TIGR02482">
    <property type="entry name" value="PFKA_ATP"/>
    <property type="match status" value="1"/>
</dbReference>
<feature type="binding site" evidence="14">
    <location>
        <position position="14"/>
    </location>
    <ligand>
        <name>ATP</name>
        <dbReference type="ChEBI" id="CHEBI:30616"/>
    </ligand>
</feature>
<dbReference type="InterPro" id="IPR035966">
    <property type="entry name" value="PKF_sf"/>
</dbReference>
<comment type="catalytic activity">
    <reaction evidence="13 14">
        <text>beta-D-fructose 6-phosphate + ATP = beta-D-fructose 1,6-bisphosphate + ADP + H(+)</text>
        <dbReference type="Rhea" id="RHEA:16109"/>
        <dbReference type="ChEBI" id="CHEBI:15378"/>
        <dbReference type="ChEBI" id="CHEBI:30616"/>
        <dbReference type="ChEBI" id="CHEBI:32966"/>
        <dbReference type="ChEBI" id="CHEBI:57634"/>
        <dbReference type="ChEBI" id="CHEBI:456216"/>
        <dbReference type="EC" id="2.7.1.11"/>
    </reaction>
</comment>
<dbReference type="SUPFAM" id="SSF53784">
    <property type="entry name" value="Phosphofructokinase"/>
    <property type="match status" value="1"/>
</dbReference>
<keyword evidence="11 14" id="KW-0460">Magnesium</keyword>
<dbReference type="PROSITE" id="PS00433">
    <property type="entry name" value="PHOSPHOFRUCTOKINASE"/>
    <property type="match status" value="1"/>
</dbReference>
<dbReference type="FunFam" id="3.40.50.460:FF:000002">
    <property type="entry name" value="ATP-dependent 6-phosphofructokinase"/>
    <property type="match status" value="1"/>
</dbReference>
<evidence type="ECO:0000256" key="3">
    <source>
        <dbReference type="ARBA" id="ARBA00004679"/>
    </source>
</evidence>
<dbReference type="GO" id="GO:0042802">
    <property type="term" value="F:identical protein binding"/>
    <property type="evidence" value="ECO:0007669"/>
    <property type="project" value="TreeGrafter"/>
</dbReference>
<comment type="activity regulation">
    <text evidence="14">Allosterically activated by ADP and other diphosphonucleosides, and allosterically inhibited by phosphoenolpyruvate.</text>
</comment>
<dbReference type="UniPathway" id="UPA00109">
    <property type="reaction ID" value="UER00182"/>
</dbReference>
<feature type="binding site" description="in other chain" evidence="14">
    <location>
        <begin position="173"/>
        <end position="175"/>
    </location>
    <ligand>
        <name>substrate</name>
        <note>ligand shared between dimeric partners</note>
    </ligand>
</feature>
<keyword evidence="8 14" id="KW-0547">Nucleotide-binding</keyword>
<comment type="subcellular location">
    <subcellularLocation>
        <location evidence="2 14">Cytoplasm</location>
    </subcellularLocation>
</comment>
<comment type="pathway">
    <text evidence="3 14">Carbohydrate degradation; glycolysis; D-glyceraldehyde 3-phosphate and glycerone phosphate from D-glucose: step 3/4.</text>
</comment>
<dbReference type="AlphaFoldDB" id="A0A081KF42"/>
<dbReference type="PRINTS" id="PR00476">
    <property type="entry name" value="PHFRCTKINASE"/>
</dbReference>
<protein>
    <recommendedName>
        <fullName evidence="14">ATP-dependent 6-phosphofructokinase</fullName>
        <shortName evidence="14">ATP-PFK</shortName>
        <shortName evidence="14">Phosphofructokinase</shortName>
        <ecNumber evidence="14">2.7.1.11</ecNumber>
    </recommendedName>
    <alternativeName>
        <fullName evidence="14">Phosphohexokinase</fullName>
    </alternativeName>
</protein>
<keyword evidence="17" id="KW-1185">Reference proteome</keyword>
<dbReference type="EMBL" id="JOJP01000001">
    <property type="protein sequence ID" value="KEI72768.1"/>
    <property type="molecule type" value="Genomic_DNA"/>
</dbReference>
<evidence type="ECO:0000313" key="17">
    <source>
        <dbReference type="Proteomes" id="UP000027997"/>
    </source>
</evidence>
<feature type="binding site" description="in other chain" evidence="14">
    <location>
        <begin position="257"/>
        <end position="260"/>
    </location>
    <ligand>
        <name>substrate</name>
        <note>ligand shared between dimeric partners</note>
    </ligand>
</feature>
<evidence type="ECO:0000256" key="8">
    <source>
        <dbReference type="ARBA" id="ARBA00022741"/>
    </source>
</evidence>
<comment type="function">
    <text evidence="14">Catalyzes the phosphorylation of D-fructose 6-phosphate to fructose 1,6-bisphosphate by ATP, the first committing step of glycolysis.</text>
</comment>
<comment type="subunit">
    <text evidence="14">Homotetramer.</text>
</comment>
<proteinExistence type="inferred from homology"/>
<dbReference type="FunFam" id="3.40.50.450:FF:000001">
    <property type="entry name" value="ATP-dependent 6-phosphofructokinase"/>
    <property type="match status" value="1"/>
</dbReference>
<dbReference type="GO" id="GO:0030388">
    <property type="term" value="P:fructose 1,6-bisphosphate metabolic process"/>
    <property type="evidence" value="ECO:0007669"/>
    <property type="project" value="TreeGrafter"/>
</dbReference>
<evidence type="ECO:0000256" key="10">
    <source>
        <dbReference type="ARBA" id="ARBA00022840"/>
    </source>
</evidence>
<dbReference type="NCBIfam" id="NF002872">
    <property type="entry name" value="PRK03202.1"/>
    <property type="match status" value="1"/>
</dbReference>
<feature type="binding site" evidence="14">
    <location>
        <begin position="75"/>
        <end position="76"/>
    </location>
    <ligand>
        <name>ATP</name>
        <dbReference type="ChEBI" id="CHEBI:30616"/>
    </ligand>
</feature>
<organism evidence="16 17">
    <name type="scientific">Endozoicomonas elysicola</name>
    <dbReference type="NCBI Taxonomy" id="305900"/>
    <lineage>
        <taxon>Bacteria</taxon>
        <taxon>Pseudomonadati</taxon>
        <taxon>Pseudomonadota</taxon>
        <taxon>Gammaproteobacteria</taxon>
        <taxon>Oceanospirillales</taxon>
        <taxon>Endozoicomonadaceae</taxon>
        <taxon>Endozoicomonas</taxon>
    </lineage>
</organism>
<dbReference type="Gene3D" id="3.40.50.460">
    <property type="entry name" value="Phosphofructokinase domain"/>
    <property type="match status" value="1"/>
</dbReference>
<dbReference type="InterPro" id="IPR000023">
    <property type="entry name" value="Phosphofructokinase_dom"/>
</dbReference>
<feature type="binding site" description="in other chain" evidence="14">
    <location>
        <position position="226"/>
    </location>
    <ligand>
        <name>substrate</name>
        <note>ligand shared between dimeric partners</note>
    </ligand>
</feature>
<evidence type="ECO:0000256" key="6">
    <source>
        <dbReference type="ARBA" id="ARBA00022679"/>
    </source>
</evidence>
<dbReference type="GO" id="GO:0070095">
    <property type="term" value="F:fructose-6-phosphate binding"/>
    <property type="evidence" value="ECO:0007669"/>
    <property type="project" value="TreeGrafter"/>
</dbReference>